<dbReference type="PANTHER" id="PTHR47510">
    <property type="entry name" value="REVERSE TRANSCRIPTASE DOMAIN-CONTAINING PROTEIN"/>
    <property type="match status" value="1"/>
</dbReference>
<dbReference type="OrthoDB" id="411173at2759"/>
<comment type="caution">
    <text evidence="2">The sequence shown here is derived from an EMBL/GenBank/DDBJ whole genome shotgun (WGS) entry which is preliminary data.</text>
</comment>
<dbReference type="AlphaFoldDB" id="A0A2G8L6C1"/>
<evidence type="ECO:0000313" key="2">
    <source>
        <dbReference type="EMBL" id="PIK55788.1"/>
    </source>
</evidence>
<keyword evidence="2" id="KW-0548">Nucleotidyltransferase</keyword>
<evidence type="ECO:0000259" key="1">
    <source>
        <dbReference type="PROSITE" id="PS50878"/>
    </source>
</evidence>
<dbReference type="Proteomes" id="UP000230750">
    <property type="component" value="Unassembled WGS sequence"/>
</dbReference>
<dbReference type="CDD" id="cd01650">
    <property type="entry name" value="RT_nLTR_like"/>
    <property type="match status" value="1"/>
</dbReference>
<dbReference type="PROSITE" id="PS50878">
    <property type="entry name" value="RT_POL"/>
    <property type="match status" value="1"/>
</dbReference>
<reference evidence="2 3" key="1">
    <citation type="journal article" date="2017" name="PLoS Biol.">
        <title>The sea cucumber genome provides insights into morphological evolution and visceral regeneration.</title>
        <authorList>
            <person name="Zhang X."/>
            <person name="Sun L."/>
            <person name="Yuan J."/>
            <person name="Sun Y."/>
            <person name="Gao Y."/>
            <person name="Zhang L."/>
            <person name="Li S."/>
            <person name="Dai H."/>
            <person name="Hamel J.F."/>
            <person name="Liu C."/>
            <person name="Yu Y."/>
            <person name="Liu S."/>
            <person name="Lin W."/>
            <person name="Guo K."/>
            <person name="Jin S."/>
            <person name="Xu P."/>
            <person name="Storey K.B."/>
            <person name="Huan P."/>
            <person name="Zhang T."/>
            <person name="Zhou Y."/>
            <person name="Zhang J."/>
            <person name="Lin C."/>
            <person name="Li X."/>
            <person name="Xing L."/>
            <person name="Huo D."/>
            <person name="Sun M."/>
            <person name="Wang L."/>
            <person name="Mercier A."/>
            <person name="Li F."/>
            <person name="Yang H."/>
            <person name="Xiang J."/>
        </authorList>
    </citation>
    <scope>NUCLEOTIDE SEQUENCE [LARGE SCALE GENOMIC DNA]</scope>
    <source>
        <strain evidence="2">Shaxun</strain>
        <tissue evidence="2">Muscle</tissue>
    </source>
</reference>
<dbReference type="EMBL" id="MRZV01000200">
    <property type="protein sequence ID" value="PIK55788.1"/>
    <property type="molecule type" value="Genomic_DNA"/>
</dbReference>
<dbReference type="InterPro" id="IPR000477">
    <property type="entry name" value="RT_dom"/>
</dbReference>
<protein>
    <submittedName>
        <fullName evidence="2">Putative RNA-directed DNA polymerase from mobile element jockey-like</fullName>
    </submittedName>
</protein>
<gene>
    <name evidence="2" type="ORF">BSL78_07276</name>
</gene>
<organism evidence="2 3">
    <name type="scientific">Stichopus japonicus</name>
    <name type="common">Sea cucumber</name>
    <dbReference type="NCBI Taxonomy" id="307972"/>
    <lineage>
        <taxon>Eukaryota</taxon>
        <taxon>Metazoa</taxon>
        <taxon>Echinodermata</taxon>
        <taxon>Eleutherozoa</taxon>
        <taxon>Echinozoa</taxon>
        <taxon>Holothuroidea</taxon>
        <taxon>Aspidochirotacea</taxon>
        <taxon>Aspidochirotida</taxon>
        <taxon>Stichopodidae</taxon>
        <taxon>Apostichopus</taxon>
    </lineage>
</organism>
<dbReference type="GO" id="GO:0003964">
    <property type="term" value="F:RNA-directed DNA polymerase activity"/>
    <property type="evidence" value="ECO:0007669"/>
    <property type="project" value="UniProtKB-KW"/>
</dbReference>
<keyword evidence="2" id="KW-0695">RNA-directed DNA polymerase</keyword>
<dbReference type="Pfam" id="PF00078">
    <property type="entry name" value="RVT_1"/>
    <property type="match status" value="1"/>
</dbReference>
<name>A0A2G8L6C1_STIJA</name>
<feature type="domain" description="Reverse transcriptase" evidence="1">
    <location>
        <begin position="144"/>
        <end position="407"/>
    </location>
</feature>
<evidence type="ECO:0000313" key="3">
    <source>
        <dbReference type="Proteomes" id="UP000230750"/>
    </source>
</evidence>
<dbReference type="PANTHER" id="PTHR47510:SF3">
    <property type="entry name" value="ENDO_EXONUCLEASE_PHOSPHATASE DOMAIN-CONTAINING PROTEIN"/>
    <property type="match status" value="1"/>
</dbReference>
<proteinExistence type="predicted"/>
<keyword evidence="3" id="KW-1185">Reference proteome</keyword>
<keyword evidence="2" id="KW-0808">Transferase</keyword>
<accession>A0A2G8L6C1</accession>
<sequence>MIIQDIEIAHPYAFIVIDGDFNHCTLKKSSVHYYQHVDCPTRGNATLDLCYSNVKEAYKASPLTPLGGYDHDLVILYPSYLPIVQRQRPHTVTTQQWNCPARDQLQSILDTTDWDMFIESTNGIDELTETISSYVNFCVDCSVPTNRQKTIPALWKQSCIIPVPKKANITCMIDLRPVALTSVAMKSCERIVLRYMKPLVSEHLDPLQFAYRAKRNTEDAILYCLEKVYSHLEKSNAGHSARITFFDFSSAFNMIQPHVLVHKLLNMNVPHNLVTWLFNYLTNRSQYVRINQSNCVSNTLVSSTGAPQETVLAPFLFTVYTSDARSSHDSCHLIKFADDTALVGLITRDDGGEYLSQINWFVDYCDQNFLELNMEKTKEMVIDLRKGDHEPPPVCYQRPGCKPCLVL</sequence>